<evidence type="ECO:0000313" key="2">
    <source>
        <dbReference type="Proteomes" id="UP000322667"/>
    </source>
</evidence>
<dbReference type="Proteomes" id="UP000322667">
    <property type="component" value="Chromosome A09"/>
</dbReference>
<proteinExistence type="predicted"/>
<reference evidence="1 2" key="1">
    <citation type="submission" date="2019-07" db="EMBL/GenBank/DDBJ databases">
        <title>WGS assembly of Gossypium tomentosum.</title>
        <authorList>
            <person name="Chen Z.J."/>
            <person name="Sreedasyam A."/>
            <person name="Ando A."/>
            <person name="Song Q."/>
            <person name="De L."/>
            <person name="Hulse-Kemp A."/>
            <person name="Ding M."/>
            <person name="Ye W."/>
            <person name="Kirkbride R."/>
            <person name="Jenkins J."/>
            <person name="Plott C."/>
            <person name="Lovell J."/>
            <person name="Lin Y.-M."/>
            <person name="Vaughn R."/>
            <person name="Liu B."/>
            <person name="Li W."/>
            <person name="Simpson S."/>
            <person name="Scheffler B."/>
            <person name="Saski C."/>
            <person name="Grover C."/>
            <person name="Hu G."/>
            <person name="Conover J."/>
            <person name="Carlson J."/>
            <person name="Shu S."/>
            <person name="Boston L."/>
            <person name="Williams M."/>
            <person name="Peterson D."/>
            <person name="Mcgee K."/>
            <person name="Jones D."/>
            <person name="Wendel J."/>
            <person name="Stelly D."/>
            <person name="Grimwood J."/>
            <person name="Schmutz J."/>
        </authorList>
    </citation>
    <scope>NUCLEOTIDE SEQUENCE [LARGE SCALE GENOMIC DNA]</scope>
    <source>
        <strain evidence="1">7179.01</strain>
    </source>
</reference>
<dbReference type="EMBL" id="CM017618">
    <property type="protein sequence ID" value="TYI08783.1"/>
    <property type="molecule type" value="Genomic_DNA"/>
</dbReference>
<dbReference type="AlphaFoldDB" id="A0A5D2NZA9"/>
<protein>
    <submittedName>
        <fullName evidence="1">Uncharacterized protein</fullName>
    </submittedName>
</protein>
<gene>
    <name evidence="1" type="ORF">ES332_A09G025700v1</name>
</gene>
<evidence type="ECO:0000313" key="1">
    <source>
        <dbReference type="EMBL" id="TYI08783.1"/>
    </source>
</evidence>
<name>A0A5D2NZA9_GOSTO</name>
<organism evidence="1 2">
    <name type="scientific">Gossypium tomentosum</name>
    <name type="common">Hawaiian cotton</name>
    <name type="synonym">Gossypium sandvicense</name>
    <dbReference type="NCBI Taxonomy" id="34277"/>
    <lineage>
        <taxon>Eukaryota</taxon>
        <taxon>Viridiplantae</taxon>
        <taxon>Streptophyta</taxon>
        <taxon>Embryophyta</taxon>
        <taxon>Tracheophyta</taxon>
        <taxon>Spermatophyta</taxon>
        <taxon>Magnoliopsida</taxon>
        <taxon>eudicotyledons</taxon>
        <taxon>Gunneridae</taxon>
        <taxon>Pentapetalae</taxon>
        <taxon>rosids</taxon>
        <taxon>malvids</taxon>
        <taxon>Malvales</taxon>
        <taxon>Malvaceae</taxon>
        <taxon>Malvoideae</taxon>
        <taxon>Gossypium</taxon>
    </lineage>
</organism>
<keyword evidence="2" id="KW-1185">Reference proteome</keyword>
<accession>A0A5D2NZA9</accession>
<sequence>MAWLREPTGAIAKVSLHRAIVTAYGPELGGEMPLEPRASWFSSKCVEVQQLTGHLGSGTKSRQTLNARYNLKIKRVEIGQ</sequence>